<dbReference type="Proteomes" id="UP000805649">
    <property type="component" value="Unassembled WGS sequence"/>
</dbReference>
<sequence>MVSSAMFRLATTPARHARPLVAGAVPRVLAAFAPIPPASAATSRRTIKMKPRVKSTPNLRPDPDAKHKRKETMTKIVLTKRALSEFRTRHRELQIQHVTAEEAYNIYSKYLDALANSKKSPYWEAQFLYDTNATAAALHETAIFVCTFPNMVQEEWYLYCNLLNSAAGMGYDASALSLARILLKSKVSKNSPFSYYNPAWAKMRERCSALIKAGRDANAIVVEGLIHLYRKTRDDDHLAIEAFKRAEEVGSDATHFDWFGTCLEQMGETQLRLGQKKEATKTFTRLAGEDYAKGYYHLALLKPESEHYLYWLTKAAVSGIQSAFEPLMNEHLRLSELYEDEGQKKLAERHRNDALEWGRLHKEWLSLRSRST</sequence>
<dbReference type="EMBL" id="VUJX02000009">
    <property type="protein sequence ID" value="KAL0931989.1"/>
    <property type="molecule type" value="Genomic_DNA"/>
</dbReference>
<reference evidence="1 2" key="1">
    <citation type="journal article" date="2020" name="Phytopathology">
        <title>Genome Sequence Resources of Colletotrichum truncatum, C. plurivorum, C. musicola, and C. sojae: Four Species Pathogenic to Soybean (Glycine max).</title>
        <authorList>
            <person name="Rogerio F."/>
            <person name="Boufleur T.R."/>
            <person name="Ciampi-Guillardi M."/>
            <person name="Sukno S.A."/>
            <person name="Thon M.R."/>
            <person name="Massola Junior N.S."/>
            <person name="Baroncelli R."/>
        </authorList>
    </citation>
    <scope>NUCLEOTIDE SEQUENCE [LARGE SCALE GENOMIC DNA]</scope>
    <source>
        <strain evidence="1 2">CMES1059</strain>
    </source>
</reference>
<protein>
    <submittedName>
        <fullName evidence="1">Uncharacterized protein</fullName>
    </submittedName>
</protein>
<keyword evidence="2" id="KW-1185">Reference proteome</keyword>
<organism evidence="1 2">
    <name type="scientific">Colletotrichum truncatum</name>
    <name type="common">Anthracnose fungus</name>
    <name type="synonym">Colletotrichum capsici</name>
    <dbReference type="NCBI Taxonomy" id="5467"/>
    <lineage>
        <taxon>Eukaryota</taxon>
        <taxon>Fungi</taxon>
        <taxon>Dikarya</taxon>
        <taxon>Ascomycota</taxon>
        <taxon>Pezizomycotina</taxon>
        <taxon>Sordariomycetes</taxon>
        <taxon>Hypocreomycetidae</taxon>
        <taxon>Glomerellales</taxon>
        <taxon>Glomerellaceae</taxon>
        <taxon>Colletotrichum</taxon>
        <taxon>Colletotrichum truncatum species complex</taxon>
    </lineage>
</organism>
<accession>A0ACC3YJB3</accession>
<name>A0ACC3YJB3_COLTU</name>
<comment type="caution">
    <text evidence="1">The sequence shown here is derived from an EMBL/GenBank/DDBJ whole genome shotgun (WGS) entry which is preliminary data.</text>
</comment>
<gene>
    <name evidence="1" type="ORF">CTRU02_212942</name>
</gene>
<evidence type="ECO:0000313" key="2">
    <source>
        <dbReference type="Proteomes" id="UP000805649"/>
    </source>
</evidence>
<proteinExistence type="predicted"/>
<evidence type="ECO:0000313" key="1">
    <source>
        <dbReference type="EMBL" id="KAL0931989.1"/>
    </source>
</evidence>